<keyword evidence="1" id="KW-1133">Transmembrane helix</keyword>
<organism evidence="2 3">
    <name type="scientific">Streptococcus urinalis 2285-97</name>
    <dbReference type="NCBI Taxonomy" id="764291"/>
    <lineage>
        <taxon>Bacteria</taxon>
        <taxon>Bacillati</taxon>
        <taxon>Bacillota</taxon>
        <taxon>Bacilli</taxon>
        <taxon>Lactobacillales</taxon>
        <taxon>Streptococcaceae</taxon>
        <taxon>Streptococcus</taxon>
    </lineage>
</organism>
<keyword evidence="1" id="KW-0812">Transmembrane</keyword>
<protein>
    <submittedName>
        <fullName evidence="2">Uncharacterized protein</fullName>
    </submittedName>
</protein>
<proteinExistence type="predicted"/>
<dbReference type="EMBL" id="AEUZ02000001">
    <property type="protein sequence ID" value="EHJ57026.1"/>
    <property type="molecule type" value="Genomic_DNA"/>
</dbReference>
<evidence type="ECO:0000313" key="2">
    <source>
        <dbReference type="EMBL" id="EHJ57026.1"/>
    </source>
</evidence>
<accession>G5KC98</accession>
<name>G5KC98_9STRE</name>
<dbReference type="Proteomes" id="UP000005388">
    <property type="component" value="Unassembled WGS sequence"/>
</dbReference>
<keyword evidence="1" id="KW-0472">Membrane</keyword>
<evidence type="ECO:0000313" key="3">
    <source>
        <dbReference type="Proteomes" id="UP000005388"/>
    </source>
</evidence>
<comment type="caution">
    <text evidence="2">The sequence shown here is derived from an EMBL/GenBank/DDBJ whole genome shotgun (WGS) entry which is preliminary data.</text>
</comment>
<keyword evidence="3" id="KW-1185">Reference proteome</keyword>
<evidence type="ECO:0000256" key="1">
    <source>
        <dbReference type="SAM" id="Phobius"/>
    </source>
</evidence>
<sequence>MDTLNYLINWFKDEPLAVIITLLIFAFACYSSLYSRSSIRSKRDALIDKKHRDTFK</sequence>
<dbReference type="RefSeq" id="WP_006739757.1">
    <property type="nucleotide sequence ID" value="NZ_AEUZ02000001.1"/>
</dbReference>
<gene>
    <name evidence="2" type="ORF">STRUR_0412</name>
</gene>
<dbReference type="STRING" id="764291.STRUR_0412"/>
<dbReference type="AlphaFoldDB" id="G5KC98"/>
<reference evidence="2 3" key="1">
    <citation type="journal article" date="2014" name="Int. J. Syst. Evol. Microbiol.">
        <title>Phylogenomics and the dynamic genome evolution of the genus Streptococcus.</title>
        <authorList>
            <consortium name="The Broad Institute Genome Sequencing Platform"/>
            <person name="Richards V.P."/>
            <person name="Palmer S.R."/>
            <person name="Pavinski Bitar P.D."/>
            <person name="Qin X."/>
            <person name="Weinstock G.M."/>
            <person name="Highlander S.K."/>
            <person name="Town C.D."/>
            <person name="Burne R.A."/>
            <person name="Stanhope M.J."/>
        </authorList>
    </citation>
    <scope>NUCLEOTIDE SEQUENCE [LARGE SCALE GENOMIC DNA]</scope>
    <source>
        <strain evidence="2 3">2285-97</strain>
    </source>
</reference>
<feature type="transmembrane region" description="Helical" evidence="1">
    <location>
        <begin position="15"/>
        <end position="33"/>
    </location>
</feature>